<keyword evidence="5" id="KW-1015">Disulfide bond</keyword>
<dbReference type="CDD" id="cd18828">
    <property type="entry name" value="GH43_BT3675-like"/>
    <property type="match status" value="1"/>
</dbReference>
<dbReference type="Pfam" id="PF07532">
    <property type="entry name" value="Big_4"/>
    <property type="match status" value="1"/>
</dbReference>
<keyword evidence="6" id="KW-0326">Glycosidase</keyword>
<dbReference type="PANTHER" id="PTHR43301">
    <property type="entry name" value="ARABINAN ENDO-1,5-ALPHA-L-ARABINOSIDASE"/>
    <property type="match status" value="1"/>
</dbReference>
<evidence type="ECO:0000256" key="2">
    <source>
        <dbReference type="ARBA" id="ARBA00009865"/>
    </source>
</evidence>
<evidence type="ECO:0000256" key="9">
    <source>
        <dbReference type="SAM" id="SignalP"/>
    </source>
</evidence>
<evidence type="ECO:0000256" key="7">
    <source>
        <dbReference type="SAM" id="MobiDB-lite"/>
    </source>
</evidence>
<sequence length="2913" mass="305325">MHRNLSQSRPARAAVVALIGAVAATSLAGVSAASASPLESIESDLALHYDFAAPLDAATVVDASGGGHDGTVVGSGASVVDGALELTDDTFVEIPGEVVEGNDALTISAWLRNDMANGDYAALYFGNQTTPPTQYWLLNPANPQGNVKSVMTNGVNATQPWMTEAGVVGPAAVDALALYTTVIRPTSITSYVNGERIGSVPVTRTVTDFGTDLIGYIGNSPYADPIWDGAVADLKVYTAAMTDQQAAAQYYEELGDSGAAQAAVDADAASISVSSTVATDIELPTAGANGSEISWSSSDPAIIGTDGTVTPPPATDAVVTLTADLALAGATAQRTFDVTVTSDASSTLLAHYDFSDSIDDGVVSDVSGNGNDAEVLGTGATVDTVAGHLTLPGGASGSGAGYVEMPTGMVDGQNTLTISAWLRNRTGAGNYAAMFFGTAQSPPLQYWLLNPQNGSGRFKSVIVDGNPSSNPWSLESGISPTSAARGIAGPLTDADEWGLYTTVITPSSITGYYNDQRIGTVSTARTITQFGSDLVGYIGRSSYADEFYEGDVRDVQIYTSALTSAQIVDAYYGGVDDPAVITAALTEDADALSFDALTVADDLSLATAGARGSQISWASTDPGVIAEDGTVTRPTTDNAEVTLTATLTLAGESTTRDFTFTVVADSPQANLDYAASQFDLGVSVAWTDIVLTDEFSGYAVSWETSNAAAVTAAGAVSRGAAEASARLTATLTDGTLTAQREFDVTVLAEDVGWIGTAIGTGNTDDTDNLRLSASTDGTDFAALNDGQGILFPELGSRKMGSPSAFRTPDGAFGLVSTLDSNSNQIFVFDSENLRAYSHERLVQFAPTAHRTARVAVEYDNGIAAYRLHYTNTPDGLHYEVTTPDFAEFSAPTEVATAPSFVSATFPSGMIETDAIAVTAAEYDDVVDRLSRISSTGVESFADLVVAKGEDPALPEAATVEYSNGTTTRMPVEWDTAGVDFDTPGVYTIDGAIADPQYPSPLVERRADPDATIGDDGYYYFTGSYPMTYSGDPNGYDRIVLRRSATLEGLSTAPEVEIWNESSEAGLNSYIWAPELVEIAGEWYVLFTAARSGGFDIRPALLKYTGGDLAGEAALDPANWETVGYHLPAPGDDIAFSSFSLDMTHFEHNGVDYGIWAQSDAEGFSTMRMAPMDSANPQQMAGESIQITRPTRAWEQASGVEVNEGAAVIKNDGKIIVAFSSASVDVSYNISVLWADENADLMDPASWNKRGYPLLTTDDVPGMYGPGHNSFTVDALGNPVMVYHARSYDDPANPGEATDGGLFDPRRNAHAKIVNFDVDGLPVLDLTPDEQLDPALRDVQVTVTVEPEEGLVAHYQLDETSGTVAEDSSGNDLDGTYVGDPTLGGDAGARLDGAGDHVALPDDLVGGLDSITISTEVLVRSTQGGAYFIYGFGNADAGGVGDGYLMATGNPTLRGNIASGNWSTEQRVDAGAALSRDVWRTVTYTLDDATDTSRLYLDGVEVAVNDATTLRPSDIGGGATALNFIGRSMYTADGTMAGSVRDFRIYDSALDASAVAALVPTDAERVARDAAALSISGAMAITDDIDLPGAGANGSAISWSSSDPAVVGDDGTVTRPGYAEGDADVTLTATVTLGDETVTRLLVVTVLAVADDQSIADAGAAALSVTNIDDVRGNLTLPTEIDGLPVTWSSADAAIITTDGIVDRPGSDTEVTLTATVTKGEATATREFAAQVRAAVELDAFEGYAFSYFTGDSLAGEKIYFAASDGNDALSWDELNGGEPVLESEYGTGGLRDPFIIRSPEGDTFYMIATDLSIGSGGGWDASQRQGSQYLEVWESHDLVNWSEQRHVKVAPDNAGNLWAPEAYYDESIGEYVVFWASKLYPEDDPGHTANGIPNEMLYSTTRDFVTFSEPQGWQTGISRIDSTVLEVDGTYHRFTKDEGAGTTGCSDIIHEYSDQLRAPLADWDLVASCIGREAGTGAVEGPSIFTSNPGDVSGDYYYLFVDEYGGRGYIPLRTEDIANPDWQVAPDYDLPASPRHGTVIPITATELAALREGVIEAEPVTADADGQVLRYDFETGDGTTLTDVTGNGYDGTIVGGSALAGGEMAFDGADDYVDLPDNILAGIEDITIEAEVYLDAGMTGNYFLYGLGNTTDGVGDGYLFTTGNAQYRTSIATGNWSTEQSVGTGQALPRGEWVQLVYTLSGNTATLYLNGVEVATGTVTTDPGDIGSGFTTANHLGRSNYDADGLFEGAYREFALYNRALSAEEVLAASGETDLLLGVTLADASVLKVDPIVDQTERTVVFPVEPGTDLTQLAPVFTTVAGVTSDPASGTVRDLSAPATYQLGGDSTATWTMEAVEMRSPVLPGLYADPNIIAFGGTYYIYATSDGYPGWGGNEFYVWKSTNLVDWERSDEPFLTLDGEDGDVPWATGNAWAPTAIERDGKYYFYFSGHNADLNRKTIGVAVADHPEGPFVAEPEAMILNNEAVTSGQAIDPHAYMDPQTGTYYLYWGNGSPVMAELADDMVSLEPGTIQAMTGLTGYREGSFMAYRDGIYHLTYSIDDTGSENYRVGYATSDNAEGPWTYRGVILEKDASLGILGTGHNSVLNVPGTDDWYIAYHRFAIPDGNGTNRETTIDRLTFDEQTGLIETVTPTLSAVDAQEIVDQEPLSVSISGTAESGEQLDAVLSQPWTAESYQWLRDGEPIIGATAAGLVLADTDAGTDISVEVTASKPLWADATVTSDAVTVAELDGGGPGGENPGGENPGGETPGGENPGGETPGGETPGGETPEGVLGVSAGTVRPGDTIAIWGAGFTPGEDVTVTLYSTPTELGTVQAGVNGDIATTVTIPLDVAPGDHTLEAVGAQSGTTLSAELTVLDAGELSTTGPEGQWPLALLIAALLMGLGVTMTMRQVNRR</sequence>
<dbReference type="SUPFAM" id="SSF75005">
    <property type="entry name" value="Arabinanase/levansucrase/invertase"/>
    <property type="match status" value="3"/>
</dbReference>
<evidence type="ECO:0000256" key="3">
    <source>
        <dbReference type="ARBA" id="ARBA00022729"/>
    </source>
</evidence>
<evidence type="ECO:0000259" key="10">
    <source>
        <dbReference type="SMART" id="SM00560"/>
    </source>
</evidence>
<dbReference type="Gene3D" id="2.115.10.20">
    <property type="entry name" value="Glycosyl hydrolase domain, family 43"/>
    <property type="match status" value="3"/>
</dbReference>
<dbReference type="Gene3D" id="2.60.120.200">
    <property type="match status" value="4"/>
</dbReference>
<dbReference type="InterPro" id="IPR023296">
    <property type="entry name" value="Glyco_hydro_beta-prop_sf"/>
</dbReference>
<dbReference type="Pfam" id="PF13385">
    <property type="entry name" value="Laminin_G_3"/>
    <property type="match status" value="4"/>
</dbReference>
<dbReference type="PANTHER" id="PTHR43301:SF3">
    <property type="entry name" value="ARABINAN ENDO-1,5-ALPHA-L-ARABINOSIDASE A-RELATED"/>
    <property type="match status" value="1"/>
</dbReference>
<comment type="pathway">
    <text evidence="1">Glycan metabolism; L-arabinan degradation.</text>
</comment>
<evidence type="ECO:0000313" key="11">
    <source>
        <dbReference type="EMBL" id="MDN4480028.1"/>
    </source>
</evidence>
<dbReference type="SUPFAM" id="SSF49899">
    <property type="entry name" value="Concanavalin A-like lectins/glucanases"/>
    <property type="match status" value="4"/>
</dbReference>
<evidence type="ECO:0000256" key="4">
    <source>
        <dbReference type="ARBA" id="ARBA00022801"/>
    </source>
</evidence>
<feature type="chain" id="PRO_5046313228" evidence="9">
    <location>
        <begin position="29"/>
        <end position="2913"/>
    </location>
</feature>
<organism evidence="11 12">
    <name type="scientific">Demequina muriae</name>
    <dbReference type="NCBI Taxonomy" id="3051664"/>
    <lineage>
        <taxon>Bacteria</taxon>
        <taxon>Bacillati</taxon>
        <taxon>Actinomycetota</taxon>
        <taxon>Actinomycetes</taxon>
        <taxon>Micrococcales</taxon>
        <taxon>Demequinaceae</taxon>
        <taxon>Demequina</taxon>
    </lineage>
</organism>
<feature type="signal peptide" evidence="9">
    <location>
        <begin position="1"/>
        <end position="28"/>
    </location>
</feature>
<accession>A0ABT8GF15</accession>
<comment type="caution">
    <text evidence="11">The sequence shown here is derived from an EMBL/GenBank/DDBJ whole genome shotgun (WGS) entry which is preliminary data.</text>
</comment>
<dbReference type="InterPro" id="IPR013320">
    <property type="entry name" value="ConA-like_dom_sf"/>
</dbReference>
<evidence type="ECO:0000256" key="6">
    <source>
        <dbReference type="ARBA" id="ARBA00023295"/>
    </source>
</evidence>
<evidence type="ECO:0000256" key="5">
    <source>
        <dbReference type="ARBA" id="ARBA00023157"/>
    </source>
</evidence>
<dbReference type="InterPro" id="IPR046780">
    <property type="entry name" value="aBig_2"/>
</dbReference>
<dbReference type="InterPro" id="IPR050727">
    <property type="entry name" value="GH43_arabinanases"/>
</dbReference>
<dbReference type="InterPro" id="IPR006558">
    <property type="entry name" value="LamG-like"/>
</dbReference>
<dbReference type="Gene3D" id="2.60.40.2340">
    <property type="match status" value="1"/>
</dbReference>
<evidence type="ECO:0000256" key="1">
    <source>
        <dbReference type="ARBA" id="ARBA00004834"/>
    </source>
</evidence>
<evidence type="ECO:0000256" key="8">
    <source>
        <dbReference type="SAM" id="Phobius"/>
    </source>
</evidence>
<dbReference type="EMBL" id="JAUHQA010000001">
    <property type="protein sequence ID" value="MDN4480028.1"/>
    <property type="molecule type" value="Genomic_DNA"/>
</dbReference>
<keyword evidence="3 9" id="KW-0732">Signal</keyword>
<keyword evidence="12" id="KW-1185">Reference proteome</keyword>
<name>A0ABT8GF15_9MICO</name>
<comment type="similarity">
    <text evidence="2">Belongs to the glycosyl hydrolase 43 family.</text>
</comment>
<dbReference type="CDD" id="cd08983">
    <property type="entry name" value="GH43_Bt3655-like"/>
    <property type="match status" value="1"/>
</dbReference>
<dbReference type="Gene3D" id="2.60.40.2700">
    <property type="match status" value="1"/>
</dbReference>
<reference evidence="11" key="1">
    <citation type="submission" date="2023-06" db="EMBL/GenBank/DDBJ databases">
        <title>Egi l300058.</title>
        <authorList>
            <person name="Gao L."/>
            <person name="Fang B.-Z."/>
            <person name="Li W.-J."/>
        </authorList>
    </citation>
    <scope>NUCLEOTIDE SEQUENCE</scope>
    <source>
        <strain evidence="11">EGI L300058</strain>
    </source>
</reference>
<dbReference type="RefSeq" id="WP_301141295.1">
    <property type="nucleotide sequence ID" value="NZ_JAUHQA010000001.1"/>
</dbReference>
<gene>
    <name evidence="11" type="ORF">QQX02_03700</name>
</gene>
<keyword evidence="8" id="KW-1133">Transmembrane helix</keyword>
<dbReference type="InterPro" id="IPR006710">
    <property type="entry name" value="Glyco_hydro_43"/>
</dbReference>
<protein>
    <submittedName>
        <fullName evidence="11">Family 43 glycosylhydrolase</fullName>
    </submittedName>
</protein>
<feature type="transmembrane region" description="Helical" evidence="8">
    <location>
        <begin position="2888"/>
        <end position="2907"/>
    </location>
</feature>
<feature type="domain" description="LamG-like jellyroll fold" evidence="10">
    <location>
        <begin position="2124"/>
        <end position="2264"/>
    </location>
</feature>
<dbReference type="Pfam" id="PF04616">
    <property type="entry name" value="Glyco_hydro_43"/>
    <property type="match status" value="3"/>
</dbReference>
<evidence type="ECO:0000313" key="12">
    <source>
        <dbReference type="Proteomes" id="UP001172708"/>
    </source>
</evidence>
<keyword evidence="4" id="KW-0378">Hydrolase</keyword>
<dbReference type="Pfam" id="PF20578">
    <property type="entry name" value="aBig_2"/>
    <property type="match status" value="5"/>
</dbReference>
<feature type="compositionally biased region" description="Gly residues" evidence="7">
    <location>
        <begin position="2748"/>
        <end position="2782"/>
    </location>
</feature>
<dbReference type="InterPro" id="IPR011081">
    <property type="entry name" value="Big_4"/>
</dbReference>
<proteinExistence type="inferred from homology"/>
<keyword evidence="8" id="KW-0472">Membrane</keyword>
<feature type="region of interest" description="Disordered" evidence="7">
    <location>
        <begin position="2746"/>
        <end position="2795"/>
    </location>
</feature>
<keyword evidence="8" id="KW-0812">Transmembrane</keyword>
<dbReference type="Proteomes" id="UP001172708">
    <property type="component" value="Unassembled WGS sequence"/>
</dbReference>
<dbReference type="SMART" id="SM00560">
    <property type="entry name" value="LamGL"/>
    <property type="match status" value="1"/>
</dbReference>